<gene>
    <name evidence="19" type="ORF">CIB84_010600</name>
</gene>
<dbReference type="Proteomes" id="UP000237246">
    <property type="component" value="Unassembled WGS sequence"/>
</dbReference>
<keyword evidence="20" id="KW-1185">Reference proteome</keyword>
<evidence type="ECO:0000256" key="2">
    <source>
        <dbReference type="ARBA" id="ARBA00005074"/>
    </source>
</evidence>
<keyword evidence="4" id="KW-0444">Lipid biosynthesis</keyword>
<proteinExistence type="inferred from homology"/>
<evidence type="ECO:0000313" key="19">
    <source>
        <dbReference type="EMBL" id="POI25650.1"/>
    </source>
</evidence>
<dbReference type="InterPro" id="IPR049941">
    <property type="entry name" value="LPLAT_7/PORCN-like"/>
</dbReference>
<comment type="subcellular location">
    <subcellularLocation>
        <location evidence="1">Endoplasmic reticulum membrane</location>
        <topology evidence="1">Multi-pass membrane protein</topology>
    </subcellularLocation>
</comment>
<keyword evidence="8 18" id="KW-1133">Transmembrane helix</keyword>
<dbReference type="PANTHER" id="PTHR13906:SF14">
    <property type="entry name" value="LYSOPHOSPHOLIPID ACYLTRANSFERASE 5"/>
    <property type="match status" value="1"/>
</dbReference>
<dbReference type="AlphaFoldDB" id="A0A2P4SNG5"/>
<accession>A0A2P4SNG5</accession>
<evidence type="ECO:0000256" key="12">
    <source>
        <dbReference type="ARBA" id="ARBA00023264"/>
    </source>
</evidence>
<keyword evidence="5" id="KW-0808">Transferase</keyword>
<keyword evidence="6 18" id="KW-0812">Transmembrane</keyword>
<dbReference type="InterPro" id="IPR004299">
    <property type="entry name" value="MBOAT_fam"/>
</dbReference>
<dbReference type="PANTHER" id="PTHR13906">
    <property type="entry name" value="PORCUPINE"/>
    <property type="match status" value="1"/>
</dbReference>
<evidence type="ECO:0000256" key="8">
    <source>
        <dbReference type="ARBA" id="ARBA00022989"/>
    </source>
</evidence>
<keyword evidence="12" id="KW-1208">Phospholipid metabolism</keyword>
<feature type="transmembrane region" description="Helical" evidence="18">
    <location>
        <begin position="62"/>
        <end position="82"/>
    </location>
</feature>
<evidence type="ECO:0000256" key="11">
    <source>
        <dbReference type="ARBA" id="ARBA00023209"/>
    </source>
</evidence>
<reference evidence="19 20" key="1">
    <citation type="submission" date="2018-01" db="EMBL/GenBank/DDBJ databases">
        <title>Comparison of the Chinese Bamboo Partridge and Red Junglefowl genome sequences highlights the importance of demography in genome evolution.</title>
        <authorList>
            <person name="Tiley G.P."/>
            <person name="Kimball R.T."/>
            <person name="Braun E.L."/>
            <person name="Burleigh J.G."/>
        </authorList>
    </citation>
    <scope>NUCLEOTIDE SEQUENCE [LARGE SCALE GENOMIC DNA]</scope>
    <source>
        <strain evidence="19">RTK389</strain>
        <tissue evidence="19">Blood</tissue>
    </source>
</reference>
<dbReference type="Pfam" id="PF03062">
    <property type="entry name" value="MBOAT"/>
    <property type="match status" value="1"/>
</dbReference>
<dbReference type="OrthoDB" id="5974730at2759"/>
<feature type="non-terminal residue" evidence="19">
    <location>
        <position position="1"/>
    </location>
</feature>
<keyword evidence="7" id="KW-0256">Endoplasmic reticulum</keyword>
<evidence type="ECO:0000256" key="15">
    <source>
        <dbReference type="ARBA" id="ARBA00026120"/>
    </source>
</evidence>
<evidence type="ECO:0000256" key="14">
    <source>
        <dbReference type="ARBA" id="ARBA00025707"/>
    </source>
</evidence>
<organism evidence="19 20">
    <name type="scientific">Bambusicola thoracicus</name>
    <name type="common">Chinese bamboo-partridge</name>
    <name type="synonym">Perdix thoracica</name>
    <dbReference type="NCBI Taxonomy" id="9083"/>
    <lineage>
        <taxon>Eukaryota</taxon>
        <taxon>Metazoa</taxon>
        <taxon>Chordata</taxon>
        <taxon>Craniata</taxon>
        <taxon>Vertebrata</taxon>
        <taxon>Euteleostomi</taxon>
        <taxon>Archelosauria</taxon>
        <taxon>Archosauria</taxon>
        <taxon>Dinosauria</taxon>
        <taxon>Saurischia</taxon>
        <taxon>Theropoda</taxon>
        <taxon>Coelurosauria</taxon>
        <taxon>Aves</taxon>
        <taxon>Neognathae</taxon>
        <taxon>Galloanserae</taxon>
        <taxon>Galliformes</taxon>
        <taxon>Phasianidae</taxon>
        <taxon>Perdicinae</taxon>
        <taxon>Bambusicola</taxon>
    </lineage>
</organism>
<dbReference type="EMBL" id="PPHD01033031">
    <property type="protein sequence ID" value="POI25650.1"/>
    <property type="molecule type" value="Genomic_DNA"/>
</dbReference>
<evidence type="ECO:0000256" key="18">
    <source>
        <dbReference type="SAM" id="Phobius"/>
    </source>
</evidence>
<evidence type="ECO:0000256" key="5">
    <source>
        <dbReference type="ARBA" id="ARBA00022679"/>
    </source>
</evidence>
<evidence type="ECO:0000256" key="13">
    <source>
        <dbReference type="ARBA" id="ARBA00023315"/>
    </source>
</evidence>
<dbReference type="EC" id="2.3.1.n6" evidence="16"/>
<dbReference type="GO" id="GO:0030258">
    <property type="term" value="P:lipid modification"/>
    <property type="evidence" value="ECO:0007669"/>
    <property type="project" value="TreeGrafter"/>
</dbReference>
<keyword evidence="13" id="KW-0012">Acyltransferase</keyword>
<keyword evidence="9" id="KW-0443">Lipid metabolism</keyword>
<evidence type="ECO:0000256" key="3">
    <source>
        <dbReference type="ARBA" id="ARBA00010323"/>
    </source>
</evidence>
<dbReference type="GO" id="GO:0006656">
    <property type="term" value="P:phosphatidylcholine biosynthetic process"/>
    <property type="evidence" value="ECO:0007669"/>
    <property type="project" value="TreeGrafter"/>
</dbReference>
<evidence type="ECO:0000256" key="6">
    <source>
        <dbReference type="ARBA" id="ARBA00022692"/>
    </source>
</evidence>
<evidence type="ECO:0000256" key="1">
    <source>
        <dbReference type="ARBA" id="ARBA00004477"/>
    </source>
</evidence>
<dbReference type="GO" id="GO:0005789">
    <property type="term" value="C:endoplasmic reticulum membrane"/>
    <property type="evidence" value="ECO:0007669"/>
    <property type="project" value="UniProtKB-SubCell"/>
</dbReference>
<keyword evidence="10 18" id="KW-0472">Membrane</keyword>
<dbReference type="GO" id="GO:0071617">
    <property type="term" value="F:lysophospholipid acyltransferase activity"/>
    <property type="evidence" value="ECO:0007669"/>
    <property type="project" value="TreeGrafter"/>
</dbReference>
<evidence type="ECO:0000256" key="10">
    <source>
        <dbReference type="ARBA" id="ARBA00023136"/>
    </source>
</evidence>
<feature type="transmembrane region" description="Helical" evidence="18">
    <location>
        <begin position="21"/>
        <end position="42"/>
    </location>
</feature>
<comment type="caution">
    <text evidence="19">The sequence shown here is derived from an EMBL/GenBank/DDBJ whole genome shotgun (WGS) entry which is preliminary data.</text>
</comment>
<comment type="pathway">
    <text evidence="2">Lipid metabolism; phospholipid metabolism.</text>
</comment>
<evidence type="ECO:0000256" key="7">
    <source>
        <dbReference type="ARBA" id="ARBA00022824"/>
    </source>
</evidence>
<evidence type="ECO:0000256" key="16">
    <source>
        <dbReference type="ARBA" id="ARBA00038923"/>
    </source>
</evidence>
<dbReference type="EC" id="2.3.1.23" evidence="15"/>
<evidence type="ECO:0000313" key="20">
    <source>
        <dbReference type="Proteomes" id="UP000237246"/>
    </source>
</evidence>
<keyword evidence="11" id="KW-0594">Phospholipid biosynthesis</keyword>
<evidence type="ECO:0000256" key="17">
    <source>
        <dbReference type="ARBA" id="ARBA00039721"/>
    </source>
</evidence>
<evidence type="ECO:0000256" key="9">
    <source>
        <dbReference type="ARBA" id="ARBA00023098"/>
    </source>
</evidence>
<comment type="similarity">
    <text evidence="3">Belongs to the membrane-bound acyltransferase family.</text>
</comment>
<evidence type="ECO:0000256" key="4">
    <source>
        <dbReference type="ARBA" id="ARBA00022516"/>
    </source>
</evidence>
<name>A0A2P4SNG5_BAMTH</name>
<comment type="pathway">
    <text evidence="14">Phospholipid metabolism.</text>
</comment>
<sequence>YPFALFQRYFLFQKETYLIHLYNVFTGLSIAYFNFGLAIDYYDGGKDPELLTPEQCRFAVRGVPTLLEVSGFSYFYGAFMVGPQFSMTDYQKLAKGEMTDVPGQRPNSFVPALKRLSLGLLFLVTYTLSSPYISEEYLISDDYMRDAAADSADGLI</sequence>
<dbReference type="GO" id="GO:0047184">
    <property type="term" value="F:1-acylglycerophosphocholine O-acyltransferase activity"/>
    <property type="evidence" value="ECO:0007669"/>
    <property type="project" value="UniProtKB-EC"/>
</dbReference>
<protein>
    <recommendedName>
        <fullName evidence="17">Lysophospholipid acyltransferase 5</fullName>
        <ecNumber evidence="15">2.3.1.23</ecNumber>
        <ecNumber evidence="16">2.3.1.n6</ecNumber>
    </recommendedName>
</protein>